<dbReference type="Gene3D" id="2.40.160.10">
    <property type="entry name" value="Porin"/>
    <property type="match status" value="1"/>
</dbReference>
<accession>A0A291P5F0</accession>
<dbReference type="AlphaFoldDB" id="A0A291P5F0"/>
<organism evidence="5 6">
    <name type="scientific">Halomonas beimenensis</name>
    <dbReference type="NCBI Taxonomy" id="475662"/>
    <lineage>
        <taxon>Bacteria</taxon>
        <taxon>Pseudomonadati</taxon>
        <taxon>Pseudomonadota</taxon>
        <taxon>Gammaproteobacteria</taxon>
        <taxon>Oceanospirillales</taxon>
        <taxon>Halomonadaceae</taxon>
        <taxon>Halomonas</taxon>
    </lineage>
</organism>
<dbReference type="KEGG" id="hbe:BEI_1119"/>
<evidence type="ECO:0000256" key="1">
    <source>
        <dbReference type="ARBA" id="ARBA00004571"/>
    </source>
</evidence>
<dbReference type="GO" id="GO:0015288">
    <property type="term" value="F:porin activity"/>
    <property type="evidence" value="ECO:0007669"/>
    <property type="project" value="InterPro"/>
</dbReference>
<dbReference type="PANTHER" id="PTHR34501">
    <property type="entry name" value="PROTEIN YDDL-RELATED"/>
    <property type="match status" value="1"/>
</dbReference>
<dbReference type="Proteomes" id="UP000219993">
    <property type="component" value="Chromosome"/>
</dbReference>
<dbReference type="CDD" id="cd00342">
    <property type="entry name" value="gram_neg_porins"/>
    <property type="match status" value="1"/>
</dbReference>
<feature type="signal peptide" evidence="4">
    <location>
        <begin position="1"/>
        <end position="23"/>
    </location>
</feature>
<keyword evidence="2 4" id="KW-0732">Signal</keyword>
<evidence type="ECO:0008006" key="7">
    <source>
        <dbReference type="Google" id="ProtNLM"/>
    </source>
</evidence>
<name>A0A291P5F0_9GAMM</name>
<dbReference type="GO" id="GO:0009279">
    <property type="term" value="C:cell outer membrane"/>
    <property type="evidence" value="ECO:0007669"/>
    <property type="project" value="UniProtKB-SubCell"/>
</dbReference>
<keyword evidence="3" id="KW-0472">Membrane</keyword>
<dbReference type="InterPro" id="IPR001702">
    <property type="entry name" value="Porin_Gram-ve"/>
</dbReference>
<dbReference type="RefSeq" id="WP_193765162.1">
    <property type="nucleotide sequence ID" value="NZ_BAAADT010000009.1"/>
</dbReference>
<comment type="subcellular location">
    <subcellularLocation>
        <location evidence="1">Cell outer membrane</location>
        <topology evidence="1">Multi-pass membrane protein</topology>
    </subcellularLocation>
</comment>
<reference evidence="5 6" key="1">
    <citation type="journal article" date="2017" name="Sci. Rep.">
        <title>Revealing the Saline Adaptation Strategies of the Halophilic Bacterium Halomonas beimenensis through High-throughput Omics and Transposon Mutagenesis Approaches.</title>
        <authorList>
            <person name="Chen Y.H."/>
            <person name="Lin S.S."/>
            <person name="Shyu Y.T."/>
        </authorList>
    </citation>
    <scope>NUCLEOTIDE SEQUENCE [LARGE SCALE GENOMIC DNA]</scope>
    <source>
        <strain evidence="5 6">NTU-111</strain>
    </source>
</reference>
<dbReference type="InterPro" id="IPR050298">
    <property type="entry name" value="Gram-neg_bact_OMP"/>
</dbReference>
<evidence type="ECO:0000256" key="3">
    <source>
        <dbReference type="ARBA" id="ARBA00023136"/>
    </source>
</evidence>
<dbReference type="InterPro" id="IPR033900">
    <property type="entry name" value="Gram_neg_porin_domain"/>
</dbReference>
<evidence type="ECO:0000256" key="2">
    <source>
        <dbReference type="ARBA" id="ARBA00022729"/>
    </source>
</evidence>
<feature type="chain" id="PRO_5013194562" description="Porin" evidence="4">
    <location>
        <begin position="24"/>
        <end position="358"/>
    </location>
</feature>
<dbReference type="Pfam" id="PF00267">
    <property type="entry name" value="Porin_1"/>
    <property type="match status" value="1"/>
</dbReference>
<keyword evidence="6" id="KW-1185">Reference proteome</keyword>
<evidence type="ECO:0000313" key="6">
    <source>
        <dbReference type="Proteomes" id="UP000219993"/>
    </source>
</evidence>
<evidence type="ECO:0000256" key="4">
    <source>
        <dbReference type="SAM" id="SignalP"/>
    </source>
</evidence>
<evidence type="ECO:0000313" key="5">
    <source>
        <dbReference type="EMBL" id="ATJ82106.1"/>
    </source>
</evidence>
<dbReference type="InterPro" id="IPR023614">
    <property type="entry name" value="Porin_dom_sf"/>
</dbReference>
<gene>
    <name evidence="5" type="ORF">BEI_1119</name>
</gene>
<dbReference type="SUPFAM" id="SSF56935">
    <property type="entry name" value="Porins"/>
    <property type="match status" value="1"/>
</dbReference>
<dbReference type="PANTHER" id="PTHR34501:SF2">
    <property type="entry name" value="OUTER MEMBRANE PORIN F-RELATED"/>
    <property type="match status" value="1"/>
</dbReference>
<proteinExistence type="predicted"/>
<protein>
    <recommendedName>
        <fullName evidence="7">Porin</fullName>
    </recommendedName>
</protein>
<sequence>MHFKVPALALGLLSPFCLSSAQAFDLYRDADTALTFDGRVEARYNTYQDDSHLWDSGSTRWSLAVEQAINDELDFLAEGEWGLYVTEDDYDDDPHVTQRLLYAGLDHDRYGKLTGGKLWGVIYDVGWWTDMGRKFGSRAFGVYNYRDWGQVSGAGRADQAVAWRKAFGDWKLGLQYQGRRADENLGHGIEADLTDGMGGSLRRPVGENLEAGIAYYQNTYDEVTPSAGVEEGDEARLWLAGLKYRTDSVHAAVNVGYSQDWEIADNGQFYDALGVQAFTYYHFANGLRPNFNFNWLDDSGEDSEGFRRLTYIYGLEYHFERDRFLVWSEYQDNHGNGWNGQGYEDADDEWTLGIRYYF</sequence>
<dbReference type="GO" id="GO:0034220">
    <property type="term" value="P:monoatomic ion transmembrane transport"/>
    <property type="evidence" value="ECO:0007669"/>
    <property type="project" value="InterPro"/>
</dbReference>
<dbReference type="EMBL" id="CP021435">
    <property type="protein sequence ID" value="ATJ82106.1"/>
    <property type="molecule type" value="Genomic_DNA"/>
</dbReference>